<gene>
    <name evidence="2" type="ORF">UC3_03232</name>
</gene>
<evidence type="ECO:0000313" key="2">
    <source>
        <dbReference type="EMBL" id="EOL41667.1"/>
    </source>
</evidence>
<dbReference type="STRING" id="154621.RV11_GL002810"/>
<reference evidence="2 3" key="1">
    <citation type="submission" date="2013-02" db="EMBL/GenBank/DDBJ databases">
        <title>The Genome Sequence of Enterococcus phoeniculicola BAA-412.</title>
        <authorList>
            <consortium name="The Broad Institute Genome Sequencing Platform"/>
            <consortium name="The Broad Institute Genome Sequencing Center for Infectious Disease"/>
            <person name="Earl A.M."/>
            <person name="Gilmore M.S."/>
            <person name="Lebreton F."/>
            <person name="Walker B."/>
            <person name="Young S.K."/>
            <person name="Zeng Q."/>
            <person name="Gargeya S."/>
            <person name="Fitzgerald M."/>
            <person name="Haas B."/>
            <person name="Abouelleil A."/>
            <person name="Alvarado L."/>
            <person name="Arachchi H.M."/>
            <person name="Berlin A.M."/>
            <person name="Chapman S.B."/>
            <person name="Dewar J."/>
            <person name="Goldberg J."/>
            <person name="Griggs A."/>
            <person name="Gujja S."/>
            <person name="Hansen M."/>
            <person name="Howarth C."/>
            <person name="Imamovic A."/>
            <person name="Larimer J."/>
            <person name="McCowan C."/>
            <person name="Murphy C."/>
            <person name="Neiman D."/>
            <person name="Pearson M."/>
            <person name="Priest M."/>
            <person name="Roberts A."/>
            <person name="Saif S."/>
            <person name="Shea T."/>
            <person name="Sisk P."/>
            <person name="Sykes S."/>
            <person name="Wortman J."/>
            <person name="Nusbaum C."/>
            <person name="Birren B."/>
        </authorList>
    </citation>
    <scope>NUCLEOTIDE SEQUENCE [LARGE SCALE GENOMIC DNA]</scope>
    <source>
        <strain evidence="2 3">ATCC BAA-412</strain>
    </source>
</reference>
<dbReference type="RefSeq" id="WP_010769863.1">
    <property type="nucleotide sequence ID" value="NZ_ASWE01000001.1"/>
</dbReference>
<dbReference type="CDD" id="cd10791">
    <property type="entry name" value="GH38N_AMII_like_1"/>
    <property type="match status" value="1"/>
</dbReference>
<keyword evidence="3" id="KW-1185">Reference proteome</keyword>
<organism evidence="2 3">
    <name type="scientific">Enterococcus phoeniculicola ATCC BAA-412</name>
    <dbReference type="NCBI Taxonomy" id="1158610"/>
    <lineage>
        <taxon>Bacteria</taxon>
        <taxon>Bacillati</taxon>
        <taxon>Bacillota</taxon>
        <taxon>Bacilli</taxon>
        <taxon>Lactobacillales</taxon>
        <taxon>Enterococcaceae</taxon>
        <taxon>Enterococcus</taxon>
    </lineage>
</organism>
<dbReference type="GO" id="GO:0004559">
    <property type="term" value="F:alpha-mannosidase activity"/>
    <property type="evidence" value="ECO:0007669"/>
    <property type="project" value="InterPro"/>
</dbReference>
<sequence>MKKLYLIHHSHTDIGYTAVQETIMDYHVAYIEQAISIIEKKIQETGTCSFVWTCENFWQIENFFEQASKEQIAQFEEYVALGFIDFGKNYLNMTELVDSTILNEFLAKADQYARKFSRKIDSAMTADINGFSWSYCDSLLKNNTENLFTCVHGHHGIYPLFENQMPFWWESTTGERLLVWNGEHYHFGNELQIMPNSRMTYQIKDQYINDFETGQMDVAEARIFGYVDELQNKGYKWPFIPLMISGFASDNAGPNEDVLDFIHEWNYKHGEEITIEMIGLNEFFRIFREQDLSEVPVYKGDWNDWWADGVGSTPAATKIYKEAVRKYRLTELLAKENHAEKSLLDQAKKDLMLYAEHTWGYSSSVSEPWNTLVNELEYRKSAYAINASQEINKYYAHLLKKEYGYAMPRANRPQHFLVINPYEKKVKQNCRLLVDYWEHIGNRQMRGELVPFLEVYDYETNQVIPCQTQTTARAFEIEVILELEPKETRKLGVRLNEEKTEKHTYASFVQGTEGVTDISYPNKVNDYEIQTDYFIVKLSNEKGIAQIIYKPTNSNLLDESAEAGLFAGIYEKTEIHTDPYQERRRMGRNRKGKHAKRWVAELQDIVVVKRGELYTNLQIDYKLEGTKVYSLFLKIYQNLPKLECSVRIQKENEWAPENVYVSLPIPVDTERFIKKSGNVMRPAIDQLPGTNTEFYLLDTGVMHINEQGVGIGLCIHDTPLVTLGTLENHLIELSSESTQFKNQAPLYSWVMNNFWETNFKVDLSGFYEFSYTLFLEEAVGTIQVLDEVLTQINQGFVVIPVE</sequence>
<dbReference type="AlphaFoldDB" id="R3W1X4"/>
<dbReference type="GO" id="GO:0006013">
    <property type="term" value="P:mannose metabolic process"/>
    <property type="evidence" value="ECO:0007669"/>
    <property type="project" value="InterPro"/>
</dbReference>
<dbReference type="OrthoDB" id="237949at2"/>
<dbReference type="SUPFAM" id="SSF88713">
    <property type="entry name" value="Glycoside hydrolase/deacetylase"/>
    <property type="match status" value="1"/>
</dbReference>
<dbReference type="Gene3D" id="3.20.110.10">
    <property type="entry name" value="Glycoside hydrolase 38, N terminal domain"/>
    <property type="match status" value="1"/>
</dbReference>
<dbReference type="EMBL" id="AJAT01000018">
    <property type="protein sequence ID" value="EOL41667.1"/>
    <property type="molecule type" value="Genomic_DNA"/>
</dbReference>
<dbReference type="Proteomes" id="UP000013785">
    <property type="component" value="Unassembled WGS sequence"/>
</dbReference>
<dbReference type="PATRIC" id="fig|1158610.3.peg.3220"/>
<feature type="domain" description="Glycoside hydrolase family 38 N-terminal" evidence="1">
    <location>
        <begin position="4"/>
        <end position="298"/>
    </location>
</feature>
<dbReference type="InterPro" id="IPR000602">
    <property type="entry name" value="Glyco_hydro_38_N"/>
</dbReference>
<dbReference type="InterPro" id="IPR011330">
    <property type="entry name" value="Glyco_hydro/deAcase_b/a-brl"/>
</dbReference>
<name>R3W1X4_9ENTE</name>
<proteinExistence type="predicted"/>
<dbReference type="InterPro" id="IPR027291">
    <property type="entry name" value="Glyco_hydro_38_N_sf"/>
</dbReference>
<evidence type="ECO:0000259" key="1">
    <source>
        <dbReference type="Pfam" id="PF01074"/>
    </source>
</evidence>
<comment type="caution">
    <text evidence="2">The sequence shown here is derived from an EMBL/GenBank/DDBJ whole genome shotgun (WGS) entry which is preliminary data.</text>
</comment>
<protein>
    <recommendedName>
        <fullName evidence="1">Glycoside hydrolase family 38 N-terminal domain-containing protein</fullName>
    </recommendedName>
</protein>
<accession>R3W1X4</accession>
<dbReference type="eggNOG" id="COG0383">
    <property type="taxonomic scope" value="Bacteria"/>
</dbReference>
<dbReference type="HOGENOM" id="CLU_008841_0_0_9"/>
<evidence type="ECO:0000313" key="3">
    <source>
        <dbReference type="Proteomes" id="UP000013785"/>
    </source>
</evidence>
<dbReference type="Pfam" id="PF01074">
    <property type="entry name" value="Glyco_hydro_38N"/>
    <property type="match status" value="1"/>
</dbReference>